<evidence type="ECO:0000256" key="5">
    <source>
        <dbReference type="ARBA" id="ARBA00023284"/>
    </source>
</evidence>
<evidence type="ECO:0000256" key="2">
    <source>
        <dbReference type="ARBA" id="ARBA00022827"/>
    </source>
</evidence>
<name>A0A1G1W4Y5_9BACT</name>
<dbReference type="EMBL" id="MHCN01000001">
    <property type="protein sequence ID" value="OGY22701.1"/>
    <property type="molecule type" value="Genomic_DNA"/>
</dbReference>
<dbReference type="STRING" id="1802591.A2113_02325"/>
<comment type="cofactor">
    <cofactor evidence="7">
        <name>FAD</name>
        <dbReference type="ChEBI" id="CHEBI:57692"/>
    </cofactor>
    <text evidence="7">Binds 1 FAD per subunit.</text>
</comment>
<dbReference type="InterPro" id="IPR050097">
    <property type="entry name" value="Ferredoxin-NADP_redctase_2"/>
</dbReference>
<dbReference type="PRINTS" id="PR00469">
    <property type="entry name" value="PNDRDTASEII"/>
</dbReference>
<evidence type="ECO:0000313" key="9">
    <source>
        <dbReference type="EMBL" id="OGY22701.1"/>
    </source>
</evidence>
<dbReference type="SUPFAM" id="SSF51905">
    <property type="entry name" value="FAD/NAD(P)-binding domain"/>
    <property type="match status" value="1"/>
</dbReference>
<keyword evidence="2 6" id="KW-0274">FAD</keyword>
<feature type="domain" description="FAD/NAD(P)-binding" evidence="8">
    <location>
        <begin position="15"/>
        <end position="302"/>
    </location>
</feature>
<proteinExistence type="inferred from homology"/>
<dbReference type="PROSITE" id="PS00573">
    <property type="entry name" value="PYRIDINE_REDOX_2"/>
    <property type="match status" value="1"/>
</dbReference>
<keyword evidence="7" id="KW-0521">NADP</keyword>
<keyword evidence="4" id="KW-1015">Disulfide bond</keyword>
<accession>A0A1G1W4Y5</accession>
<comment type="catalytic activity">
    <reaction evidence="6">
        <text>[thioredoxin]-dithiol + NADP(+) = [thioredoxin]-disulfide + NADPH + H(+)</text>
        <dbReference type="Rhea" id="RHEA:20345"/>
        <dbReference type="Rhea" id="RHEA-COMP:10698"/>
        <dbReference type="Rhea" id="RHEA-COMP:10700"/>
        <dbReference type="ChEBI" id="CHEBI:15378"/>
        <dbReference type="ChEBI" id="CHEBI:29950"/>
        <dbReference type="ChEBI" id="CHEBI:50058"/>
        <dbReference type="ChEBI" id="CHEBI:57783"/>
        <dbReference type="ChEBI" id="CHEBI:58349"/>
        <dbReference type="EC" id="1.8.1.9"/>
    </reaction>
</comment>
<dbReference type="AlphaFoldDB" id="A0A1G1W4Y5"/>
<evidence type="ECO:0000256" key="3">
    <source>
        <dbReference type="ARBA" id="ARBA00023002"/>
    </source>
</evidence>
<evidence type="ECO:0000313" key="10">
    <source>
        <dbReference type="Proteomes" id="UP000176299"/>
    </source>
</evidence>
<evidence type="ECO:0000256" key="1">
    <source>
        <dbReference type="ARBA" id="ARBA00022630"/>
    </source>
</evidence>
<gene>
    <name evidence="9" type="ORF">A2113_02325</name>
</gene>
<dbReference type="InterPro" id="IPR023753">
    <property type="entry name" value="FAD/NAD-binding_dom"/>
</dbReference>
<dbReference type="GO" id="GO:0005737">
    <property type="term" value="C:cytoplasm"/>
    <property type="evidence" value="ECO:0007669"/>
    <property type="project" value="InterPro"/>
</dbReference>
<dbReference type="InterPro" id="IPR008255">
    <property type="entry name" value="Pyr_nucl-diS_OxRdtase_2_AS"/>
</dbReference>
<dbReference type="Gene3D" id="3.50.50.60">
    <property type="entry name" value="FAD/NAD(P)-binding domain"/>
    <property type="match status" value="2"/>
</dbReference>
<keyword evidence="1 6" id="KW-0285">Flavoprotein</keyword>
<evidence type="ECO:0000256" key="6">
    <source>
        <dbReference type="RuleBase" id="RU003880"/>
    </source>
</evidence>
<dbReference type="GO" id="GO:0004791">
    <property type="term" value="F:thioredoxin-disulfide reductase (NADPH) activity"/>
    <property type="evidence" value="ECO:0007669"/>
    <property type="project" value="UniProtKB-UniRule"/>
</dbReference>
<dbReference type="InterPro" id="IPR036188">
    <property type="entry name" value="FAD/NAD-bd_sf"/>
</dbReference>
<reference evidence="9 10" key="1">
    <citation type="journal article" date="2016" name="Nat. Commun.">
        <title>Thousands of microbial genomes shed light on interconnected biogeochemical processes in an aquifer system.</title>
        <authorList>
            <person name="Anantharaman K."/>
            <person name="Brown C.T."/>
            <person name="Hug L.A."/>
            <person name="Sharon I."/>
            <person name="Castelle C.J."/>
            <person name="Probst A.J."/>
            <person name="Thomas B.C."/>
            <person name="Singh A."/>
            <person name="Wilkins M.J."/>
            <person name="Karaoz U."/>
            <person name="Brodie E.L."/>
            <person name="Williams K.H."/>
            <person name="Hubbard S.S."/>
            <person name="Banfield J.F."/>
        </authorList>
    </citation>
    <scope>NUCLEOTIDE SEQUENCE [LARGE SCALE GENOMIC DNA]</scope>
</reference>
<keyword evidence="5 6" id="KW-0676">Redox-active center</keyword>
<comment type="caution">
    <text evidence="9">The sequence shown here is derived from an EMBL/GenBank/DDBJ whole genome shotgun (WGS) entry which is preliminary data.</text>
</comment>
<dbReference type="PANTHER" id="PTHR48105">
    <property type="entry name" value="THIOREDOXIN REDUCTASE 1-RELATED-RELATED"/>
    <property type="match status" value="1"/>
</dbReference>
<evidence type="ECO:0000259" key="8">
    <source>
        <dbReference type="Pfam" id="PF07992"/>
    </source>
</evidence>
<dbReference type="EC" id="1.8.1.9" evidence="6"/>
<dbReference type="Proteomes" id="UP000176299">
    <property type="component" value="Unassembled WGS sequence"/>
</dbReference>
<dbReference type="Pfam" id="PF07992">
    <property type="entry name" value="Pyr_redox_2"/>
    <property type="match status" value="1"/>
</dbReference>
<dbReference type="InterPro" id="IPR005982">
    <property type="entry name" value="Thioredox_Rdtase"/>
</dbReference>
<evidence type="ECO:0000256" key="4">
    <source>
        <dbReference type="ARBA" id="ARBA00023157"/>
    </source>
</evidence>
<comment type="subunit">
    <text evidence="6">Homodimer.</text>
</comment>
<sequence length="323" mass="34896">MLLLIRRNSVGNQIYDVIVIGSGPAGLTAAIYAARADLKILVIAGVEAGGQLMLTTEVEDFPGFPNSVQGPKLMGEMRKQAENLGAEIINENVTKVDFKVRPFKLFAGEKVYLGKSVIIATGANAKWLGLESEKRLIGKGVSACAVCDGPFFKGKSVAVVGGGDSALREALFLAKLAKAVSVIHRRDKLRAFPILQQRAFATKNIKFIWNSEVEEVLGKERVEGVLIKDLKTNKTSNLAVDALFIAIGHKPNTEFLKGQLELNERNYIVLKNHSETSVPGVFAAGDAHDWRYQQAVTAAGAGCMAAMDAQDWLEGETAKRAKT</sequence>
<evidence type="ECO:0000256" key="7">
    <source>
        <dbReference type="RuleBase" id="RU003881"/>
    </source>
</evidence>
<dbReference type="GO" id="GO:0019430">
    <property type="term" value="P:removal of superoxide radicals"/>
    <property type="evidence" value="ECO:0007669"/>
    <property type="project" value="UniProtKB-UniRule"/>
</dbReference>
<organism evidence="9 10">
    <name type="scientific">Candidatus Woykebacteria bacterium GWA1_44_8</name>
    <dbReference type="NCBI Taxonomy" id="1802591"/>
    <lineage>
        <taxon>Bacteria</taxon>
        <taxon>Candidatus Woykeibacteriota</taxon>
    </lineage>
</organism>
<keyword evidence="3 6" id="KW-0560">Oxidoreductase</keyword>
<dbReference type="PRINTS" id="PR00368">
    <property type="entry name" value="FADPNR"/>
</dbReference>
<dbReference type="NCBIfam" id="TIGR01292">
    <property type="entry name" value="TRX_reduct"/>
    <property type="match status" value="1"/>
</dbReference>
<comment type="similarity">
    <text evidence="6">Belongs to the class-II pyridine nucleotide-disulfide oxidoreductase family.</text>
</comment>
<protein>
    <recommendedName>
        <fullName evidence="6">Thioredoxin reductase</fullName>
        <ecNumber evidence="6">1.8.1.9</ecNumber>
    </recommendedName>
</protein>